<name>A0A1I7SF04_BURXY</name>
<dbReference type="Proteomes" id="UP000582659">
    <property type="component" value="Unassembled WGS sequence"/>
</dbReference>
<dbReference type="AlphaFoldDB" id="A0A1I7SF04"/>
<organism evidence="3 5">
    <name type="scientific">Bursaphelenchus xylophilus</name>
    <name type="common">Pinewood nematode worm</name>
    <name type="synonym">Aphelenchoides xylophilus</name>
    <dbReference type="NCBI Taxonomy" id="6326"/>
    <lineage>
        <taxon>Eukaryota</taxon>
        <taxon>Metazoa</taxon>
        <taxon>Ecdysozoa</taxon>
        <taxon>Nematoda</taxon>
        <taxon>Chromadorea</taxon>
        <taxon>Rhabditida</taxon>
        <taxon>Tylenchina</taxon>
        <taxon>Tylenchomorpha</taxon>
        <taxon>Aphelenchoidea</taxon>
        <taxon>Aphelenchoididae</taxon>
        <taxon>Bursaphelenchus</taxon>
    </lineage>
</organism>
<dbReference type="WBParaSite" id="BXY_1161500.1">
    <property type="protein sequence ID" value="BXY_1161500.1"/>
    <property type="gene ID" value="BXY_1161500"/>
</dbReference>
<gene>
    <name evidence="1" type="ORF">BXYJ_LOCUS2531</name>
</gene>
<evidence type="ECO:0000313" key="4">
    <source>
        <dbReference type="Proteomes" id="UP000659654"/>
    </source>
</evidence>
<dbReference type="Proteomes" id="UP000095284">
    <property type="component" value="Unplaced"/>
</dbReference>
<proteinExistence type="predicted"/>
<protein>
    <submittedName>
        <fullName evidence="1">(pine wood nematode) hypothetical protein</fullName>
    </submittedName>
</protein>
<dbReference type="OrthoDB" id="10277537at2759"/>
<sequence>MYLTLRLRLFLGTVAIIVGVVCSGRHFEEREPLATLHTERSVRRIEKIGNALVTELTLEEFFDKHYPTPQVDVETLVIPVHGIYDTNLPPEAFYEKCLENVRRAWPHVKLIHLQGGEYIYYPDNSDSPDVLVPEAKHLKRLFASIITPLRRKSIRVGQCDFLDHLIFEKDIYMSEVLGELLAAKVFEKDLIKADVDVAIQVHGVKCVVTFDFNTMELFRLNENVQKLMPSLGAPTSTRWNYGHRRFDADLPQRCIKASKGNSSSLCVPNTDRRVDVQSQVEGNHFLCCDFWA</sequence>
<evidence type="ECO:0000313" key="2">
    <source>
        <dbReference type="EMBL" id="CAG9088803.1"/>
    </source>
</evidence>
<evidence type="ECO:0000313" key="3">
    <source>
        <dbReference type="Proteomes" id="UP000095284"/>
    </source>
</evidence>
<dbReference type="Proteomes" id="UP000659654">
    <property type="component" value="Unassembled WGS sequence"/>
</dbReference>
<evidence type="ECO:0000313" key="1">
    <source>
        <dbReference type="EMBL" id="CAD5211643.1"/>
    </source>
</evidence>
<reference evidence="2" key="2">
    <citation type="submission" date="2020-08" db="EMBL/GenBank/DDBJ databases">
        <authorList>
            <person name="Kikuchi T."/>
        </authorList>
    </citation>
    <scope>NUCLEOTIDE SEQUENCE</scope>
    <source>
        <strain evidence="1">Ka4C1</strain>
    </source>
</reference>
<dbReference type="EMBL" id="CAJFDI010000001">
    <property type="protein sequence ID" value="CAD5211643.1"/>
    <property type="molecule type" value="Genomic_DNA"/>
</dbReference>
<keyword evidence="4" id="KW-1185">Reference proteome</keyword>
<reference evidence="5" key="1">
    <citation type="submission" date="2016-11" db="UniProtKB">
        <authorList>
            <consortium name="WormBaseParasite"/>
        </authorList>
    </citation>
    <scope>IDENTIFICATION</scope>
</reference>
<dbReference type="EMBL" id="CAJFCV020000001">
    <property type="protein sequence ID" value="CAG9088803.1"/>
    <property type="molecule type" value="Genomic_DNA"/>
</dbReference>
<accession>A0A1I7SF04</accession>
<evidence type="ECO:0000313" key="5">
    <source>
        <dbReference type="WBParaSite" id="BXY_1161500.1"/>
    </source>
</evidence>